<gene>
    <name evidence="5" type="ORF">Fmac_004783</name>
</gene>
<keyword evidence="6" id="KW-1185">Reference proteome</keyword>
<dbReference type="InterPro" id="IPR035595">
    <property type="entry name" value="UDP_glycos_trans_CS"/>
</dbReference>
<reference evidence="5 6" key="1">
    <citation type="submission" date="2024-08" db="EMBL/GenBank/DDBJ databases">
        <title>Insights into the chromosomal genome structure of Flemingia macrophylla.</title>
        <authorList>
            <person name="Ding Y."/>
            <person name="Zhao Y."/>
            <person name="Bi W."/>
            <person name="Wu M."/>
            <person name="Zhao G."/>
            <person name="Gong Y."/>
            <person name="Li W."/>
            <person name="Zhang P."/>
        </authorList>
    </citation>
    <scope>NUCLEOTIDE SEQUENCE [LARGE SCALE GENOMIC DNA]</scope>
    <source>
        <strain evidence="5">DYQJB</strain>
        <tissue evidence="5">Leaf</tissue>
    </source>
</reference>
<organism evidence="5 6">
    <name type="scientific">Flemingia macrophylla</name>
    <dbReference type="NCBI Taxonomy" id="520843"/>
    <lineage>
        <taxon>Eukaryota</taxon>
        <taxon>Viridiplantae</taxon>
        <taxon>Streptophyta</taxon>
        <taxon>Embryophyta</taxon>
        <taxon>Tracheophyta</taxon>
        <taxon>Spermatophyta</taxon>
        <taxon>Magnoliopsida</taxon>
        <taxon>eudicotyledons</taxon>
        <taxon>Gunneridae</taxon>
        <taxon>Pentapetalae</taxon>
        <taxon>rosids</taxon>
        <taxon>fabids</taxon>
        <taxon>Fabales</taxon>
        <taxon>Fabaceae</taxon>
        <taxon>Papilionoideae</taxon>
        <taxon>50 kb inversion clade</taxon>
        <taxon>NPAAA clade</taxon>
        <taxon>indigoferoid/millettioid clade</taxon>
        <taxon>Phaseoleae</taxon>
        <taxon>Flemingia</taxon>
    </lineage>
</organism>
<dbReference type="GO" id="GO:0008194">
    <property type="term" value="F:UDP-glycosyltransferase activity"/>
    <property type="evidence" value="ECO:0007669"/>
    <property type="project" value="UniProtKB-ARBA"/>
</dbReference>
<comment type="caution">
    <text evidence="5">The sequence shown here is derived from an EMBL/GenBank/DDBJ whole genome shotgun (WGS) entry which is preliminary data.</text>
</comment>
<dbReference type="FunFam" id="3.40.50.2000:FF:000019">
    <property type="entry name" value="Glycosyltransferase"/>
    <property type="match status" value="1"/>
</dbReference>
<evidence type="ECO:0000256" key="3">
    <source>
        <dbReference type="RuleBase" id="RU003718"/>
    </source>
</evidence>
<dbReference type="SUPFAM" id="SSF53756">
    <property type="entry name" value="UDP-Glycosyltransferase/glycogen phosphorylase"/>
    <property type="match status" value="1"/>
</dbReference>
<dbReference type="PANTHER" id="PTHR11926:SF1421">
    <property type="entry name" value="GLYCOSYLTRANSFERASE"/>
    <property type="match status" value="1"/>
</dbReference>
<accession>A0ABD1N5V4</accession>
<name>A0ABD1N5V4_9FABA</name>
<dbReference type="InterPro" id="IPR002213">
    <property type="entry name" value="UDP_glucos_trans"/>
</dbReference>
<dbReference type="Proteomes" id="UP001603857">
    <property type="component" value="Unassembled WGS sequence"/>
</dbReference>
<sequence length="472" mass="53361">MVHQRILIVTYPAQSHINPALQLAKKLIAMDAHVTLLLTLHLYRRITNKITIPGLTLLPFSDSHDAGFSALHSSDDDQKLYAEELKRRTSDFASNLILSTPNPFSCLVYTLLLPCVARVARRFNLSTALLWIEPATVFHIFYYYFHGHAGYINQQTKNGSSVTIPGLSFALSSRDMPSFLLRWQSGVFSLVLPWFEEQILELDMETNPTVLVNTFEALEVEVLRAVDRVNMIPIGPLIPSAFLDGRDPHDASFGGDIFQVSCDYLEWLNTKQENSVVYVSFGSYWELSKRQMEEIAVALLDCGRPFLWVIRKKVADGKEEEEDDISCREELEKKGKIVTWCSQVEVLSHASVGCFVTHCGWNSTMEGLVCGVPMVAFPQWTDQMTNAKMIEDVWRVGVRVDRDVNEDDGIVEGKEIKACLDVVMGSGDHKANEFRRNADKWKSLARDAAKESGPSENSLRAFLEDVRLKTYE</sequence>
<proteinExistence type="inferred from homology"/>
<evidence type="ECO:0000256" key="4">
    <source>
        <dbReference type="RuleBase" id="RU362057"/>
    </source>
</evidence>
<dbReference type="EC" id="2.4.1.-" evidence="4"/>
<dbReference type="Pfam" id="PF00201">
    <property type="entry name" value="UDPGT"/>
    <property type="match status" value="1"/>
</dbReference>
<comment type="similarity">
    <text evidence="1 3">Belongs to the UDP-glycosyltransferase family.</text>
</comment>
<dbReference type="PANTHER" id="PTHR11926">
    <property type="entry name" value="GLUCOSYL/GLUCURONOSYL TRANSFERASES"/>
    <property type="match status" value="1"/>
</dbReference>
<protein>
    <recommendedName>
        <fullName evidence="4">Glycosyltransferase</fullName>
        <ecNumber evidence="4">2.4.1.-</ecNumber>
    </recommendedName>
</protein>
<dbReference type="AlphaFoldDB" id="A0ABD1N5V4"/>
<keyword evidence="3" id="KW-0328">Glycosyltransferase</keyword>
<dbReference type="Gene3D" id="3.40.50.2000">
    <property type="entry name" value="Glycogen Phosphorylase B"/>
    <property type="match status" value="2"/>
</dbReference>
<evidence type="ECO:0000256" key="1">
    <source>
        <dbReference type="ARBA" id="ARBA00009995"/>
    </source>
</evidence>
<evidence type="ECO:0000256" key="2">
    <source>
        <dbReference type="ARBA" id="ARBA00022679"/>
    </source>
</evidence>
<dbReference type="CDD" id="cd03784">
    <property type="entry name" value="GT1_Gtf-like"/>
    <property type="match status" value="1"/>
</dbReference>
<dbReference type="PROSITE" id="PS00375">
    <property type="entry name" value="UDPGT"/>
    <property type="match status" value="1"/>
</dbReference>
<evidence type="ECO:0000313" key="5">
    <source>
        <dbReference type="EMBL" id="KAL2343498.1"/>
    </source>
</evidence>
<dbReference type="EMBL" id="JBGMDY010000002">
    <property type="protein sequence ID" value="KAL2343498.1"/>
    <property type="molecule type" value="Genomic_DNA"/>
</dbReference>
<evidence type="ECO:0000313" key="6">
    <source>
        <dbReference type="Proteomes" id="UP001603857"/>
    </source>
</evidence>
<keyword evidence="2 3" id="KW-0808">Transferase</keyword>